<protein>
    <submittedName>
        <fullName evidence="9">Acyltransferase family protein</fullName>
    </submittedName>
</protein>
<feature type="transmembrane region" description="Helical" evidence="7">
    <location>
        <begin position="118"/>
        <end position="138"/>
    </location>
</feature>
<feature type="transmembrane region" description="Helical" evidence="7">
    <location>
        <begin position="73"/>
        <end position="91"/>
    </location>
</feature>
<dbReference type="RefSeq" id="WP_202654517.1">
    <property type="nucleotide sequence ID" value="NZ_JAESWB010000181.1"/>
</dbReference>
<dbReference type="PANTHER" id="PTHR40074:SF2">
    <property type="entry name" value="O-ACETYLTRANSFERASE WECH"/>
    <property type="match status" value="1"/>
</dbReference>
<evidence type="ECO:0000256" key="1">
    <source>
        <dbReference type="ARBA" id="ARBA00004651"/>
    </source>
</evidence>
<reference evidence="9 10" key="1">
    <citation type="submission" date="2021-01" db="EMBL/GenBank/DDBJ databases">
        <title>Genome public.</title>
        <authorList>
            <person name="Liu C."/>
            <person name="Sun Q."/>
        </authorList>
    </citation>
    <scope>NUCLEOTIDE SEQUENCE [LARGE SCALE GENOMIC DNA]</scope>
    <source>
        <strain evidence="9 10">YIM B02564</strain>
    </source>
</reference>
<evidence type="ECO:0000256" key="2">
    <source>
        <dbReference type="ARBA" id="ARBA00007400"/>
    </source>
</evidence>
<keyword evidence="6 7" id="KW-0472">Membrane</keyword>
<dbReference type="GO" id="GO:0016746">
    <property type="term" value="F:acyltransferase activity"/>
    <property type="evidence" value="ECO:0007669"/>
    <property type="project" value="UniProtKB-KW"/>
</dbReference>
<dbReference type="Pfam" id="PF01757">
    <property type="entry name" value="Acyl_transf_3"/>
    <property type="match status" value="1"/>
</dbReference>
<comment type="similarity">
    <text evidence="2">Belongs to the acyltransferase 3 family.</text>
</comment>
<keyword evidence="5 7" id="KW-1133">Transmembrane helix</keyword>
<keyword evidence="4 7" id="KW-0812">Transmembrane</keyword>
<feature type="transmembrane region" description="Helical" evidence="7">
    <location>
        <begin position="208"/>
        <end position="225"/>
    </location>
</feature>
<keyword evidence="3" id="KW-1003">Cell membrane</keyword>
<dbReference type="Proteomes" id="UP000623967">
    <property type="component" value="Unassembled WGS sequence"/>
</dbReference>
<feature type="transmembrane region" description="Helical" evidence="7">
    <location>
        <begin position="237"/>
        <end position="257"/>
    </location>
</feature>
<evidence type="ECO:0000256" key="5">
    <source>
        <dbReference type="ARBA" id="ARBA00022989"/>
    </source>
</evidence>
<dbReference type="PANTHER" id="PTHR40074">
    <property type="entry name" value="O-ACETYLTRANSFERASE WECH"/>
    <property type="match status" value="1"/>
</dbReference>
<feature type="transmembrane region" description="Helical" evidence="7">
    <location>
        <begin position="269"/>
        <end position="288"/>
    </location>
</feature>
<evidence type="ECO:0000313" key="9">
    <source>
        <dbReference type="EMBL" id="MBL4953259.1"/>
    </source>
</evidence>
<organism evidence="9 10">
    <name type="scientific">Neobacillus paridis</name>
    <dbReference type="NCBI Taxonomy" id="2803862"/>
    <lineage>
        <taxon>Bacteria</taxon>
        <taxon>Bacillati</taxon>
        <taxon>Bacillota</taxon>
        <taxon>Bacilli</taxon>
        <taxon>Bacillales</taxon>
        <taxon>Bacillaceae</taxon>
        <taxon>Neobacillus</taxon>
    </lineage>
</organism>
<dbReference type="InterPro" id="IPR002656">
    <property type="entry name" value="Acyl_transf_3_dom"/>
</dbReference>
<evidence type="ECO:0000256" key="6">
    <source>
        <dbReference type="ARBA" id="ARBA00023136"/>
    </source>
</evidence>
<evidence type="ECO:0000256" key="4">
    <source>
        <dbReference type="ARBA" id="ARBA00022692"/>
    </source>
</evidence>
<proteinExistence type="inferred from homology"/>
<keyword evidence="9" id="KW-0012">Acyltransferase</keyword>
<feature type="transmembrane region" description="Helical" evidence="7">
    <location>
        <begin position="300"/>
        <end position="321"/>
    </location>
</feature>
<feature type="domain" description="Acyltransferase 3" evidence="8">
    <location>
        <begin position="8"/>
        <end position="318"/>
    </location>
</feature>
<keyword evidence="10" id="KW-1185">Reference proteome</keyword>
<evidence type="ECO:0000256" key="3">
    <source>
        <dbReference type="ARBA" id="ARBA00022475"/>
    </source>
</evidence>
<evidence type="ECO:0000259" key="8">
    <source>
        <dbReference type="Pfam" id="PF01757"/>
    </source>
</evidence>
<feature type="transmembrane region" description="Helical" evidence="7">
    <location>
        <begin position="12"/>
        <end position="30"/>
    </location>
</feature>
<accession>A0ABS1TPK7</accession>
<feature type="transmembrane region" description="Helical" evidence="7">
    <location>
        <begin position="177"/>
        <end position="196"/>
    </location>
</feature>
<name>A0ABS1TPK7_9BACI</name>
<dbReference type="EMBL" id="JAESWB010000181">
    <property type="protein sequence ID" value="MBL4953259.1"/>
    <property type="molecule type" value="Genomic_DNA"/>
</dbReference>
<evidence type="ECO:0000256" key="7">
    <source>
        <dbReference type="SAM" id="Phobius"/>
    </source>
</evidence>
<gene>
    <name evidence="9" type="ORF">JK635_13670</name>
</gene>
<evidence type="ECO:0000313" key="10">
    <source>
        <dbReference type="Proteomes" id="UP000623967"/>
    </source>
</evidence>
<comment type="caution">
    <text evidence="9">The sequence shown here is derived from an EMBL/GenBank/DDBJ whole genome shotgun (WGS) entry which is preliminary data.</text>
</comment>
<feature type="transmembrane region" description="Helical" evidence="7">
    <location>
        <begin position="42"/>
        <end position="61"/>
    </location>
</feature>
<feature type="transmembrane region" description="Helical" evidence="7">
    <location>
        <begin position="150"/>
        <end position="171"/>
    </location>
</feature>
<sequence length="332" mass="39048">MNTHIMKLRFWAILAVIMIHSTAPFLYKPIGNEFLAGNIFDSLSRFAVPLFLLISGALLLHKDEPLSVFLKKRAAKIIIPFLVWSFIYYLYKRNILFTLDFEKFHIRDFLKLFITGNVYYHLWYIYLIVFVYLFIPVLRKVVQNTPTNILLYYVILSFILENGYLIGTSYLHISPKIYFSGFSGYVSYLILGYLIFHRDLFLNKRGMIYTLGILSLIVTFTGTYLSTLSFGRYHPYFYKYLSFNVLIYTIFIVVLISHTNKNIFKITRSISEVSFTMYFVHIIFSKYFQQYLNAFDLQPSLYIIALFGLTVIASYLFSLLISKIPIVRKVLS</sequence>
<comment type="subcellular location">
    <subcellularLocation>
        <location evidence="1">Cell membrane</location>
        <topology evidence="1">Multi-pass membrane protein</topology>
    </subcellularLocation>
</comment>
<keyword evidence="9" id="KW-0808">Transferase</keyword>